<dbReference type="EMBL" id="JAEILD010000178">
    <property type="protein sequence ID" value="MBI6652890.1"/>
    <property type="molecule type" value="Genomic_DNA"/>
</dbReference>
<proteinExistence type="predicted"/>
<accession>A0ABS0VMX6</accession>
<gene>
    <name evidence="1" type="ORF">YA0849_28370</name>
</gene>
<sequence length="62" mass="6988">MSESQNEITKEHQWCFEDLERSVSLALALVGSGSDSAIHLGEKILDRLHKRVDLLPEIKQGE</sequence>
<reference evidence="1 2" key="1">
    <citation type="submission" date="2020-12" db="EMBL/GenBank/DDBJ databases">
        <title>Comparative genomic insights into the epidemiology and virulence of plant pathogenic Pseudomonads from Turkey.</title>
        <authorList>
            <person name="Dillon M."/>
            <person name="Ruiz-Bedoya T."/>
            <person name="Bendalovic-Torma C."/>
            <person name="Guttman K.M."/>
            <person name="Kwak H."/>
            <person name="Middleton M.A."/>
            <person name="Wang P.W."/>
            <person name="Horuz S."/>
            <person name="Aysan Y."/>
            <person name="Guttman D.S."/>
        </authorList>
    </citation>
    <scope>NUCLEOTIDE SEQUENCE [LARGE SCALE GENOMIC DNA]</scope>
    <source>
        <strain evidence="1 2">S4_EA_3a</strain>
    </source>
</reference>
<name>A0ABS0VMX6_PSEVE</name>
<organism evidence="1 2">
    <name type="scientific">Pseudomonas veronii</name>
    <dbReference type="NCBI Taxonomy" id="76761"/>
    <lineage>
        <taxon>Bacteria</taxon>
        <taxon>Pseudomonadati</taxon>
        <taxon>Pseudomonadota</taxon>
        <taxon>Gammaproteobacteria</taxon>
        <taxon>Pseudomonadales</taxon>
        <taxon>Pseudomonadaceae</taxon>
        <taxon>Pseudomonas</taxon>
    </lineage>
</organism>
<comment type="caution">
    <text evidence="1">The sequence shown here is derived from an EMBL/GenBank/DDBJ whole genome shotgun (WGS) entry which is preliminary data.</text>
</comment>
<dbReference type="Proteomes" id="UP000614123">
    <property type="component" value="Unassembled WGS sequence"/>
</dbReference>
<evidence type="ECO:0008006" key="3">
    <source>
        <dbReference type="Google" id="ProtNLM"/>
    </source>
</evidence>
<keyword evidence="2" id="KW-1185">Reference proteome</keyword>
<evidence type="ECO:0000313" key="2">
    <source>
        <dbReference type="Proteomes" id="UP000614123"/>
    </source>
</evidence>
<dbReference type="RefSeq" id="WP_198718088.1">
    <property type="nucleotide sequence ID" value="NZ_JAEILD010000178.1"/>
</dbReference>
<protein>
    <recommendedName>
        <fullName evidence="3">DUF3077 domain-containing protein</fullName>
    </recommendedName>
</protein>
<evidence type="ECO:0000313" key="1">
    <source>
        <dbReference type="EMBL" id="MBI6652890.1"/>
    </source>
</evidence>